<dbReference type="AlphaFoldDB" id="A0A9P6PT25"/>
<comment type="similarity">
    <text evidence="1">Belongs to the peptidase S12 family.</text>
</comment>
<dbReference type="PANTHER" id="PTHR46825:SF15">
    <property type="entry name" value="BETA-LACTAMASE-RELATED DOMAIN-CONTAINING PROTEIN"/>
    <property type="match status" value="1"/>
</dbReference>
<dbReference type="Pfam" id="PF11954">
    <property type="entry name" value="DUF3471"/>
    <property type="match status" value="1"/>
</dbReference>
<evidence type="ECO:0000313" key="4">
    <source>
        <dbReference type="EMBL" id="KAG0251918.1"/>
    </source>
</evidence>
<evidence type="ECO:0000256" key="1">
    <source>
        <dbReference type="ARBA" id="ARBA00038215"/>
    </source>
</evidence>
<evidence type="ECO:0000259" key="2">
    <source>
        <dbReference type="Pfam" id="PF00144"/>
    </source>
</evidence>
<gene>
    <name evidence="4" type="ORF">DFQ27_008424</name>
</gene>
<protein>
    <recommendedName>
        <fullName evidence="6">Beta-lactamase/transpeptidase-like protein</fullName>
    </recommendedName>
</protein>
<dbReference type="InterPro" id="IPR012338">
    <property type="entry name" value="Beta-lactam/transpept-like"/>
</dbReference>
<evidence type="ECO:0000313" key="5">
    <source>
        <dbReference type="Proteomes" id="UP000807716"/>
    </source>
</evidence>
<dbReference type="Pfam" id="PF00144">
    <property type="entry name" value="Beta-lactamase"/>
    <property type="match status" value="1"/>
</dbReference>
<dbReference type="PANTHER" id="PTHR46825">
    <property type="entry name" value="D-ALANYL-D-ALANINE-CARBOXYPEPTIDASE/ENDOPEPTIDASE AMPH"/>
    <property type="match status" value="1"/>
</dbReference>
<keyword evidence="5" id="KW-1185">Reference proteome</keyword>
<evidence type="ECO:0000259" key="3">
    <source>
        <dbReference type="Pfam" id="PF11954"/>
    </source>
</evidence>
<organism evidence="4 5">
    <name type="scientific">Actinomortierella ambigua</name>
    <dbReference type="NCBI Taxonomy" id="1343610"/>
    <lineage>
        <taxon>Eukaryota</taxon>
        <taxon>Fungi</taxon>
        <taxon>Fungi incertae sedis</taxon>
        <taxon>Mucoromycota</taxon>
        <taxon>Mortierellomycotina</taxon>
        <taxon>Mortierellomycetes</taxon>
        <taxon>Mortierellales</taxon>
        <taxon>Mortierellaceae</taxon>
        <taxon>Actinomortierella</taxon>
    </lineage>
</organism>
<dbReference type="InterPro" id="IPR021860">
    <property type="entry name" value="Peptidase_S12_Pab87-rel_C"/>
</dbReference>
<dbReference type="InterPro" id="IPR001466">
    <property type="entry name" value="Beta-lactam-related"/>
</dbReference>
<comment type="caution">
    <text evidence="4">The sequence shown here is derived from an EMBL/GenBank/DDBJ whole genome shotgun (WGS) entry which is preliminary data.</text>
</comment>
<reference evidence="4" key="1">
    <citation type="journal article" date="2020" name="Fungal Divers.">
        <title>Resolving the Mortierellaceae phylogeny through synthesis of multi-gene phylogenetics and phylogenomics.</title>
        <authorList>
            <person name="Vandepol N."/>
            <person name="Liber J."/>
            <person name="Desiro A."/>
            <person name="Na H."/>
            <person name="Kennedy M."/>
            <person name="Barry K."/>
            <person name="Grigoriev I.V."/>
            <person name="Miller A.N."/>
            <person name="O'Donnell K."/>
            <person name="Stajich J.E."/>
            <person name="Bonito G."/>
        </authorList>
    </citation>
    <scope>NUCLEOTIDE SEQUENCE</scope>
    <source>
        <strain evidence="4">BC1065</strain>
    </source>
</reference>
<name>A0A9P6PT25_9FUNG</name>
<dbReference type="EMBL" id="JAAAJB010000706">
    <property type="protein sequence ID" value="KAG0251918.1"/>
    <property type="molecule type" value="Genomic_DNA"/>
</dbReference>
<dbReference type="Proteomes" id="UP000807716">
    <property type="component" value="Unassembled WGS sequence"/>
</dbReference>
<accession>A0A9P6PT25</accession>
<feature type="domain" description="Beta-lactamase-related" evidence="2">
    <location>
        <begin position="14"/>
        <end position="334"/>
    </location>
</feature>
<proteinExistence type="inferred from homology"/>
<sequence length="489" mass="55163">MFREWTADIEKARINLGIQGMSVGVVHKGKIIYAQGFGKRNDKDPFTPETLSHIASTTKAFTAAAVGELVAEKKARWDVPVNEYLPEFKLKDPRLTAEVNFIDLLAHRTGYPPLDLDWYHRPESRLELIKQIRNVDPEVPFRSAFVYHNIMYAVAGEAAARIAGTSYERLVLDKVLRPVGMTSSGLSLAEMISRPNHALPYVSKSFEAAQKGEVFRATPDTQYMTDAPAGDIYANIIDLSRWARAIMNNGQLDGKQVLAKETVQTITTPWNIEQDFSRQDPASTAAYGLGWAIESYKGHRVVQHGGANPGYRTSLVLFPDDDLAIVCLSNNNINNLVDEIPYYIVDRFFNLPTTTDWLFDVAVTTTKRTYKYIGEDATQRELFFPPQIKDKPASRNLKEFAGEYTHPYGMKLTVKVVEGRGKKAPTLAYKFVDFEGTLDHYHYDSFRIRVVQDYYKISVLVTFVSGPDGSIQEARVLMDEDSTKVFIKS</sequence>
<dbReference type="Gene3D" id="2.40.128.600">
    <property type="match status" value="1"/>
</dbReference>
<feature type="domain" description="Peptidase S12 Pab87-related C-terminal" evidence="3">
    <location>
        <begin position="388"/>
        <end position="477"/>
    </location>
</feature>
<dbReference type="SUPFAM" id="SSF56601">
    <property type="entry name" value="beta-lactamase/transpeptidase-like"/>
    <property type="match status" value="1"/>
</dbReference>
<dbReference type="Gene3D" id="3.40.710.10">
    <property type="entry name" value="DD-peptidase/beta-lactamase superfamily"/>
    <property type="match status" value="1"/>
</dbReference>
<dbReference type="InterPro" id="IPR050491">
    <property type="entry name" value="AmpC-like"/>
</dbReference>
<dbReference type="OrthoDB" id="5946976at2759"/>
<evidence type="ECO:0008006" key="6">
    <source>
        <dbReference type="Google" id="ProtNLM"/>
    </source>
</evidence>